<organism evidence="4 5">
    <name type="scientific">Varunaivibrio sulfuroxidans</name>
    <dbReference type="NCBI Taxonomy" id="1773489"/>
    <lineage>
        <taxon>Bacteria</taxon>
        <taxon>Pseudomonadati</taxon>
        <taxon>Pseudomonadota</taxon>
        <taxon>Alphaproteobacteria</taxon>
        <taxon>Rhodospirillales</taxon>
        <taxon>Magnetovibrionaceae</taxon>
        <taxon>Varunaivibrio</taxon>
    </lineage>
</organism>
<proteinExistence type="inferred from homology"/>
<evidence type="ECO:0000256" key="2">
    <source>
        <dbReference type="SAM" id="Phobius"/>
    </source>
</evidence>
<feature type="transmembrane region" description="Helical" evidence="2">
    <location>
        <begin position="240"/>
        <end position="258"/>
    </location>
</feature>
<dbReference type="CDD" id="cd02511">
    <property type="entry name" value="Beta4Glucosyltransferase"/>
    <property type="match status" value="1"/>
</dbReference>
<dbReference type="PANTHER" id="PTHR43630:SF2">
    <property type="entry name" value="GLYCOSYLTRANSFERASE"/>
    <property type="match status" value="1"/>
</dbReference>
<dbReference type="Pfam" id="PF00535">
    <property type="entry name" value="Glycos_transf_2"/>
    <property type="match status" value="1"/>
</dbReference>
<dbReference type="InterPro" id="IPR001173">
    <property type="entry name" value="Glyco_trans_2-like"/>
</dbReference>
<dbReference type="Proteomes" id="UP000295304">
    <property type="component" value="Unassembled WGS sequence"/>
</dbReference>
<dbReference type="GO" id="GO:0016740">
    <property type="term" value="F:transferase activity"/>
    <property type="evidence" value="ECO:0007669"/>
    <property type="project" value="UniProtKB-KW"/>
</dbReference>
<evidence type="ECO:0000313" key="5">
    <source>
        <dbReference type="Proteomes" id="UP000295304"/>
    </source>
</evidence>
<keyword evidence="2" id="KW-0812">Transmembrane</keyword>
<keyword evidence="2" id="KW-0472">Membrane</keyword>
<accession>A0A4V6NYI5</accession>
<dbReference type="PANTHER" id="PTHR43630">
    <property type="entry name" value="POLY-BETA-1,6-N-ACETYL-D-GLUCOSAMINE SYNTHASE"/>
    <property type="match status" value="1"/>
</dbReference>
<feature type="domain" description="Glycosyltransferase 2-like" evidence="3">
    <location>
        <begin position="21"/>
        <end position="121"/>
    </location>
</feature>
<protein>
    <submittedName>
        <fullName evidence="4">Glycosyltransferase involved in cell wall biosynthesis</fullName>
    </submittedName>
</protein>
<keyword evidence="5" id="KW-1185">Reference proteome</keyword>
<evidence type="ECO:0000259" key="3">
    <source>
        <dbReference type="Pfam" id="PF00535"/>
    </source>
</evidence>
<dbReference type="EMBL" id="SLZW01000005">
    <property type="protein sequence ID" value="TCS62611.1"/>
    <property type="molecule type" value="Genomic_DNA"/>
</dbReference>
<dbReference type="InterPro" id="IPR029044">
    <property type="entry name" value="Nucleotide-diphossugar_trans"/>
</dbReference>
<keyword evidence="2" id="KW-1133">Transmembrane helix</keyword>
<comment type="caution">
    <text evidence="4">The sequence shown here is derived from an EMBL/GenBank/DDBJ whole genome shotgun (WGS) entry which is preliminary data.</text>
</comment>
<gene>
    <name evidence="4" type="ORF">EDD55_105158</name>
</gene>
<dbReference type="AlphaFoldDB" id="A0A4V6NYI5"/>
<sequence length="265" mass="29921">MGESGPYGWTKKMSERKKRLSALVVAHNEEAQLEDCLHRLMFADELVVVLDKCTDGSKAIAERHGAKIIEGSWDIEGPRRMAGIEACGGDWILEVDADERVGVALAEEIRRTMETAPFGYFLIPFDNYVGDHLVRYGWGASWGVSATARLFAKGAKHWGDQRIHPGVTLKGERGWLTQRMVHYVDKNISDMILRLDRYSSARARDLRASGKIGTLPDNIRRLFSRFFKCYVGRKGYREGVYGFLIALMAGLFPLLSHIKARLEDD</sequence>
<name>A0A4V6NYI5_9PROT</name>
<dbReference type="Gene3D" id="3.90.550.10">
    <property type="entry name" value="Spore Coat Polysaccharide Biosynthesis Protein SpsA, Chain A"/>
    <property type="match status" value="1"/>
</dbReference>
<evidence type="ECO:0000313" key="4">
    <source>
        <dbReference type="EMBL" id="TCS62611.1"/>
    </source>
</evidence>
<dbReference type="SUPFAM" id="SSF53448">
    <property type="entry name" value="Nucleotide-diphospho-sugar transferases"/>
    <property type="match status" value="1"/>
</dbReference>
<keyword evidence="4" id="KW-0808">Transferase</keyword>
<evidence type="ECO:0000256" key="1">
    <source>
        <dbReference type="ARBA" id="ARBA00038494"/>
    </source>
</evidence>
<reference evidence="4 5" key="1">
    <citation type="submission" date="2019-03" db="EMBL/GenBank/DDBJ databases">
        <title>Genomic Encyclopedia of Type Strains, Phase IV (KMG-IV): sequencing the most valuable type-strain genomes for metagenomic binning, comparative biology and taxonomic classification.</title>
        <authorList>
            <person name="Goeker M."/>
        </authorList>
    </citation>
    <scope>NUCLEOTIDE SEQUENCE [LARGE SCALE GENOMIC DNA]</scope>
    <source>
        <strain evidence="4 5">DSM 101688</strain>
    </source>
</reference>
<comment type="similarity">
    <text evidence="1">Belongs to the glycosyltransferase 2 family. WaaE/KdtX subfamily.</text>
</comment>